<evidence type="ECO:0000313" key="3">
    <source>
        <dbReference type="Proteomes" id="UP000003963"/>
    </source>
</evidence>
<keyword evidence="1" id="KW-0472">Membrane</keyword>
<keyword evidence="1" id="KW-1133">Transmembrane helix</keyword>
<name>D9WK39_9ACTN</name>
<dbReference type="EMBL" id="GG657754">
    <property type="protein sequence ID" value="EFL23602.1"/>
    <property type="molecule type" value="Genomic_DNA"/>
</dbReference>
<feature type="transmembrane region" description="Helical" evidence="1">
    <location>
        <begin position="137"/>
        <end position="158"/>
    </location>
</feature>
<protein>
    <submittedName>
        <fullName evidence="2">Putative regulatory protein</fullName>
    </submittedName>
</protein>
<dbReference type="AlphaFoldDB" id="D9WK39"/>
<organism evidence="2 3">
    <name type="scientific">Streptomyces himastatinicus ATCC 53653</name>
    <dbReference type="NCBI Taxonomy" id="457427"/>
    <lineage>
        <taxon>Bacteria</taxon>
        <taxon>Bacillati</taxon>
        <taxon>Actinomycetota</taxon>
        <taxon>Actinomycetes</taxon>
        <taxon>Kitasatosporales</taxon>
        <taxon>Streptomycetaceae</taxon>
        <taxon>Streptomyces</taxon>
        <taxon>Streptomyces violaceusniger group</taxon>
    </lineage>
</organism>
<keyword evidence="1" id="KW-0812">Transmembrane</keyword>
<dbReference type="HOGENOM" id="CLU_1467424_0_0_11"/>
<proteinExistence type="predicted"/>
<sequence>MRQKRKTWGATRDSRVALVQEGDHMPGSLAVLRDSHRTEVERLLTRAVEEEVRRSGGRTDGGVLLSRARGSLDEMAATAAEEYGAYVRALDEADAGSRPLSAMLGRERLSTPALAAAVAAAAAFGADLSFGTSAGTALGAGVTAAVAGSAAAVLKLTAAHWPAAHRRRRCATSRAGPSSCGSSG</sequence>
<dbReference type="Proteomes" id="UP000003963">
    <property type="component" value="Unassembled WGS sequence"/>
</dbReference>
<dbReference type="STRING" id="457427.SSOG_03316"/>
<reference evidence="2 3" key="1">
    <citation type="submission" date="2009-02" db="EMBL/GenBank/DDBJ databases">
        <title>Annotation of Streptomyces hygroscopicus strain ATCC 53653.</title>
        <authorList>
            <consortium name="The Broad Institute Genome Sequencing Platform"/>
            <consortium name="Broad Institute Microbial Sequencing Center"/>
            <person name="Fischbach M."/>
            <person name="Godfrey P."/>
            <person name="Ward D."/>
            <person name="Young S."/>
            <person name="Zeng Q."/>
            <person name="Koehrsen M."/>
            <person name="Alvarado L."/>
            <person name="Berlin A.M."/>
            <person name="Bochicchio J."/>
            <person name="Borenstein D."/>
            <person name="Chapman S.B."/>
            <person name="Chen Z."/>
            <person name="Engels R."/>
            <person name="Freedman E."/>
            <person name="Gellesch M."/>
            <person name="Goldberg J."/>
            <person name="Griggs A."/>
            <person name="Gujja S."/>
            <person name="Heilman E.R."/>
            <person name="Heiman D.I."/>
            <person name="Hepburn T.A."/>
            <person name="Howarth C."/>
            <person name="Jen D."/>
            <person name="Larson L."/>
            <person name="Lewis B."/>
            <person name="Mehta T."/>
            <person name="Park D."/>
            <person name="Pearson M."/>
            <person name="Richards J."/>
            <person name="Roberts A."/>
            <person name="Saif S."/>
            <person name="Shea T.D."/>
            <person name="Shenoy N."/>
            <person name="Sisk P."/>
            <person name="Stolte C."/>
            <person name="Sykes S.N."/>
            <person name="Thomson T."/>
            <person name="Walk T."/>
            <person name="White J."/>
            <person name="Yandava C."/>
            <person name="Straight P."/>
            <person name="Clardy J."/>
            <person name="Hung D."/>
            <person name="Kolter R."/>
            <person name="Mekalanos J."/>
            <person name="Walker S."/>
            <person name="Walsh C.T."/>
            <person name="Wieland-Brown L.C."/>
            <person name="Haas B."/>
            <person name="Nusbaum C."/>
            <person name="Birren B."/>
        </authorList>
    </citation>
    <scope>NUCLEOTIDE SEQUENCE [LARGE SCALE GENOMIC DNA]</scope>
    <source>
        <strain evidence="2 3">ATCC 53653</strain>
    </source>
</reference>
<evidence type="ECO:0000313" key="2">
    <source>
        <dbReference type="EMBL" id="EFL23602.1"/>
    </source>
</evidence>
<keyword evidence="3" id="KW-1185">Reference proteome</keyword>
<accession>D9WK39</accession>
<gene>
    <name evidence="2" type="ORF">SSOG_03316</name>
</gene>
<feature type="transmembrane region" description="Helical" evidence="1">
    <location>
        <begin position="113"/>
        <end position="131"/>
    </location>
</feature>
<evidence type="ECO:0000256" key="1">
    <source>
        <dbReference type="SAM" id="Phobius"/>
    </source>
</evidence>